<keyword evidence="1" id="KW-0472">Membrane</keyword>
<dbReference type="AlphaFoldDB" id="A0A1M4TGS9"/>
<gene>
    <name evidence="2" type="ORF">SAMN05444349_102117</name>
</gene>
<dbReference type="EMBL" id="FQVD01000002">
    <property type="protein sequence ID" value="SHE43683.1"/>
    <property type="molecule type" value="Genomic_DNA"/>
</dbReference>
<dbReference type="Proteomes" id="UP000184436">
    <property type="component" value="Unassembled WGS sequence"/>
</dbReference>
<dbReference type="RefSeq" id="WP_025073723.1">
    <property type="nucleotide sequence ID" value="NZ_FQVD01000002.1"/>
</dbReference>
<keyword evidence="3" id="KW-1185">Reference proteome</keyword>
<sequence>MKIIRKNILSLFTGVIILNLLFNPVKGILDIPHQSDLLTCTSLSILIGISTFFSNNRPIQRLTVIDEVFILIAISSIHFYPPQSNLYGLSRFVLVIIYWGYVRQSTEERLQMQTEAAWRGYTVHVCQFGNILVEYNDCNLMVYQNPEERNLYTDIIFFVETLKGNWEDYDKFGLKVDGWVYTGVSYSDAEADNCHKWLSKVTNDGKIIPHK</sequence>
<feature type="transmembrane region" description="Helical" evidence="1">
    <location>
        <begin position="86"/>
        <end position="102"/>
    </location>
</feature>
<dbReference type="OrthoDB" id="1454576at2"/>
<keyword evidence="1" id="KW-1133">Transmembrane helix</keyword>
<feature type="transmembrane region" description="Helical" evidence="1">
    <location>
        <begin position="7"/>
        <end position="25"/>
    </location>
</feature>
<keyword evidence="1" id="KW-0812">Transmembrane</keyword>
<organism evidence="2 3">
    <name type="scientific">Bacteroides faecichinchillae</name>
    <dbReference type="NCBI Taxonomy" id="871325"/>
    <lineage>
        <taxon>Bacteria</taxon>
        <taxon>Pseudomonadati</taxon>
        <taxon>Bacteroidota</taxon>
        <taxon>Bacteroidia</taxon>
        <taxon>Bacteroidales</taxon>
        <taxon>Bacteroidaceae</taxon>
        <taxon>Bacteroides</taxon>
    </lineage>
</organism>
<name>A0A1M4TGS9_9BACE</name>
<protein>
    <submittedName>
        <fullName evidence="2">Uncharacterized protein</fullName>
    </submittedName>
</protein>
<proteinExistence type="predicted"/>
<evidence type="ECO:0000313" key="3">
    <source>
        <dbReference type="Proteomes" id="UP000184436"/>
    </source>
</evidence>
<evidence type="ECO:0000313" key="2">
    <source>
        <dbReference type="EMBL" id="SHE43683.1"/>
    </source>
</evidence>
<reference evidence="2 3" key="1">
    <citation type="submission" date="2016-11" db="EMBL/GenBank/DDBJ databases">
        <authorList>
            <person name="Jaros S."/>
            <person name="Januszkiewicz K."/>
            <person name="Wedrychowicz H."/>
        </authorList>
    </citation>
    <scope>NUCLEOTIDE SEQUENCE [LARGE SCALE GENOMIC DNA]</scope>
    <source>
        <strain evidence="2 3">DSM 26883</strain>
    </source>
</reference>
<accession>A0A1M4TGS9</accession>
<evidence type="ECO:0000256" key="1">
    <source>
        <dbReference type="SAM" id="Phobius"/>
    </source>
</evidence>